<feature type="region of interest" description="Disordered" evidence="4">
    <location>
        <begin position="220"/>
        <end position="243"/>
    </location>
</feature>
<dbReference type="VEuPathDB" id="TriTrypDB:TcCLB.511807.270"/>
<dbReference type="Proteomes" id="UP000246078">
    <property type="component" value="Unassembled WGS sequence"/>
</dbReference>
<dbReference type="VEuPathDB" id="TriTrypDB:C3747_83g80"/>
<reference evidence="5 6" key="1">
    <citation type="journal article" date="2018" name="Microb. Genom.">
        <title>Expanding an expanded genome: long-read sequencing of Trypanosoma cruzi.</title>
        <authorList>
            <person name="Berna L."/>
            <person name="Rodriguez M."/>
            <person name="Chiribao M.L."/>
            <person name="Parodi-Talice A."/>
            <person name="Pita S."/>
            <person name="Rijo G."/>
            <person name="Alvarez-Valin F."/>
            <person name="Robello C."/>
        </authorList>
    </citation>
    <scope>NUCLEOTIDE SEQUENCE [LARGE SCALE GENOMIC DNA]</scope>
    <source>
        <strain evidence="5 6">TCC</strain>
    </source>
</reference>
<dbReference type="VEuPathDB" id="TriTrypDB:TCDM_06826"/>
<dbReference type="GO" id="GO:0015187">
    <property type="term" value="F:glycine transmembrane transporter activity"/>
    <property type="evidence" value="ECO:0007669"/>
    <property type="project" value="TreeGrafter"/>
</dbReference>
<dbReference type="EMBL" id="PRFC01000083">
    <property type="protein sequence ID" value="PWV09086.1"/>
    <property type="molecule type" value="Genomic_DNA"/>
</dbReference>
<comment type="subcellular location">
    <subcellularLocation>
        <location evidence="1">Membrane</location>
        <topology evidence="1">Multi-pass membrane protein</topology>
    </subcellularLocation>
</comment>
<evidence type="ECO:0000256" key="1">
    <source>
        <dbReference type="ARBA" id="ARBA00004141"/>
    </source>
</evidence>
<dbReference type="SUPFAM" id="SSF103506">
    <property type="entry name" value="Mitochondrial carrier"/>
    <property type="match status" value="1"/>
</dbReference>
<accession>A0A2V2WKE2</accession>
<dbReference type="GO" id="GO:0005739">
    <property type="term" value="C:mitochondrion"/>
    <property type="evidence" value="ECO:0007669"/>
    <property type="project" value="TreeGrafter"/>
</dbReference>
<feature type="compositionally biased region" description="Low complexity" evidence="4">
    <location>
        <begin position="228"/>
        <end position="243"/>
    </location>
</feature>
<dbReference type="VEuPathDB" id="TriTrypDB:Tc_MARK_28"/>
<dbReference type="VEuPathDB" id="TriTrypDB:TcBrA4_0092980"/>
<dbReference type="VEuPathDB" id="TriTrypDB:TcCL_NonESM06246"/>
<proteinExistence type="predicted"/>
<protein>
    <recommendedName>
        <fullName evidence="7">Mitochondrial carrier protein</fullName>
    </recommendedName>
</protein>
<name>A0A2V2WKE2_TRYCR</name>
<evidence type="ECO:0000256" key="4">
    <source>
        <dbReference type="SAM" id="MobiDB-lite"/>
    </source>
</evidence>
<organism evidence="5 6">
    <name type="scientific">Trypanosoma cruzi</name>
    <dbReference type="NCBI Taxonomy" id="5693"/>
    <lineage>
        <taxon>Eukaryota</taxon>
        <taxon>Discoba</taxon>
        <taxon>Euglenozoa</taxon>
        <taxon>Kinetoplastea</taxon>
        <taxon>Metakinetoplastina</taxon>
        <taxon>Trypanosomatida</taxon>
        <taxon>Trypanosomatidae</taxon>
        <taxon>Trypanosoma</taxon>
        <taxon>Schizotrypanum</taxon>
    </lineage>
</organism>
<evidence type="ECO:0000313" key="5">
    <source>
        <dbReference type="EMBL" id="PWV09086.1"/>
    </source>
</evidence>
<evidence type="ECO:0008006" key="7">
    <source>
        <dbReference type="Google" id="ProtNLM"/>
    </source>
</evidence>
<dbReference type="Gene3D" id="1.50.40.10">
    <property type="entry name" value="Mitochondrial carrier domain"/>
    <property type="match status" value="1"/>
</dbReference>
<evidence type="ECO:0000256" key="3">
    <source>
        <dbReference type="ARBA" id="ARBA00023136"/>
    </source>
</evidence>
<dbReference type="InterPro" id="IPR018108">
    <property type="entry name" value="MCP_transmembrane"/>
</dbReference>
<dbReference type="Pfam" id="PF00153">
    <property type="entry name" value="Mito_carr"/>
    <property type="match status" value="1"/>
</dbReference>
<evidence type="ECO:0000256" key="2">
    <source>
        <dbReference type="ARBA" id="ARBA00022692"/>
    </source>
</evidence>
<dbReference type="InterPro" id="IPR023395">
    <property type="entry name" value="MCP_dom_sf"/>
</dbReference>
<dbReference type="GO" id="GO:1904983">
    <property type="term" value="P:glycine import into mitochondrion"/>
    <property type="evidence" value="ECO:0007669"/>
    <property type="project" value="TreeGrafter"/>
</dbReference>
<dbReference type="VEuPathDB" id="TriTrypDB:BCY84_17481"/>
<dbReference type="VEuPathDB" id="TriTrypDB:TCSYLVIO_001160"/>
<dbReference type="GO" id="GO:0016020">
    <property type="term" value="C:membrane"/>
    <property type="evidence" value="ECO:0007669"/>
    <property type="project" value="UniProtKB-SubCell"/>
</dbReference>
<dbReference type="PANTHER" id="PTHR46181">
    <property type="entry name" value="MITOCHONDRIAL GLYCINE TRANSPORTER"/>
    <property type="match status" value="1"/>
</dbReference>
<dbReference type="VEuPathDB" id="TriTrypDB:TcG_06411"/>
<dbReference type="AlphaFoldDB" id="A0A2V2WKE2"/>
<keyword evidence="2" id="KW-0812">Transmembrane</keyword>
<dbReference type="VEuPathDB" id="TriTrypDB:ECC02_008022"/>
<sequence length="415" mass="46264">MAGINEPVKEGFFHTACPALLSGAAQAILFNPFDRALYVRVKFRRQHFLDRRNFGQPFQGFMNAAVYRTLVGASYMFWQDSARIFIESKTPEYFHASQSPNLNAFLIGAIAGSVNGAVLNGMQVVKYRTWNVDGNVSFLRVALEVYKESGVRIFFRGIGTTALRDCVFGIVYELFRRSTFIKDVFDPYVISAERASHFLRGDEVPPNSCRVSAGATLPNKNYNHKHTTTTTTNNNTTNSNNNNTDSTGRVALWNQEKCGACAFISNLVAALLASIVSSPFNYARSVIYGAPSGSVPMRCTSLLQSFCYQVRFIYVCGESFTDAKAIAAESARKAPLQTSSSSACSQNRLLGRSKYLWRSLLTGAYWRNRHPVAAWRWVNSRLNIGWGSLRVGLGMAVGQSLFHFLQDTLQRVLIY</sequence>
<gene>
    <name evidence="5" type="ORF">C3747_83g80</name>
</gene>
<comment type="caution">
    <text evidence="5">The sequence shown here is derived from an EMBL/GenBank/DDBJ whole genome shotgun (WGS) entry which is preliminary data.</text>
</comment>
<evidence type="ECO:0000313" key="6">
    <source>
        <dbReference type="Proteomes" id="UP000246078"/>
    </source>
</evidence>
<keyword evidence="3" id="KW-0472">Membrane</keyword>
<dbReference type="PANTHER" id="PTHR46181:SF3">
    <property type="entry name" value="MITOCHONDRIAL GLYCINE TRANSPORTER"/>
    <property type="match status" value="1"/>
</dbReference>
<dbReference type="VEuPathDB" id="TriTrypDB:C4B63_114g26"/>